<name>A0ABV0SHM3_9TELE</name>
<sequence length="299" mass="32791">MLKLGTRAMQVCAGSPGPRAMGAAPAAERPLGSAGRTPPSAPAFWRPPPSLAVAGGPREKSPKFPQFGVRPPGGARGTHWPRPSIDLSTVIHLVVHEGKRWTPERENVHLVSVGRSCWKRRGGDGGPGRPKFSLTVPHRDTLAVLVLSTLRPRFAIPLGGLREGCECATGSRVGPFRSYRSVLRGRAVKAHLGQSRAQKAFREADLGYVVRGVVPKRTSPPWHLWDLGPLNGWGKCGPRFPLRFPIEIRWPCSSYPLCVPDLRFRQGGFVRRGRGLQGHGWARFDHSARCYATVRRKPT</sequence>
<accession>A0ABV0SHM3</accession>
<feature type="compositionally biased region" description="Low complexity" evidence="1">
    <location>
        <begin position="14"/>
        <end position="27"/>
    </location>
</feature>
<evidence type="ECO:0000313" key="3">
    <source>
        <dbReference type="Proteomes" id="UP001434883"/>
    </source>
</evidence>
<keyword evidence="3" id="KW-1185">Reference proteome</keyword>
<protein>
    <submittedName>
        <fullName evidence="2">Uncharacterized protein</fullName>
    </submittedName>
</protein>
<comment type="caution">
    <text evidence="2">The sequence shown here is derived from an EMBL/GenBank/DDBJ whole genome shotgun (WGS) entry which is preliminary data.</text>
</comment>
<evidence type="ECO:0000313" key="2">
    <source>
        <dbReference type="EMBL" id="MEQ2219626.1"/>
    </source>
</evidence>
<organism evidence="2 3">
    <name type="scientific">Xenoophorus captivus</name>
    <dbReference type="NCBI Taxonomy" id="1517983"/>
    <lineage>
        <taxon>Eukaryota</taxon>
        <taxon>Metazoa</taxon>
        <taxon>Chordata</taxon>
        <taxon>Craniata</taxon>
        <taxon>Vertebrata</taxon>
        <taxon>Euteleostomi</taxon>
        <taxon>Actinopterygii</taxon>
        <taxon>Neopterygii</taxon>
        <taxon>Teleostei</taxon>
        <taxon>Neoteleostei</taxon>
        <taxon>Acanthomorphata</taxon>
        <taxon>Ovalentaria</taxon>
        <taxon>Atherinomorphae</taxon>
        <taxon>Cyprinodontiformes</taxon>
        <taxon>Goodeidae</taxon>
        <taxon>Xenoophorus</taxon>
    </lineage>
</organism>
<dbReference type="Proteomes" id="UP001434883">
    <property type="component" value="Unassembled WGS sequence"/>
</dbReference>
<feature type="region of interest" description="Disordered" evidence="1">
    <location>
        <begin position="14"/>
        <end position="82"/>
    </location>
</feature>
<feature type="compositionally biased region" description="Pro residues" evidence="1">
    <location>
        <begin position="39"/>
        <end position="50"/>
    </location>
</feature>
<proteinExistence type="predicted"/>
<evidence type="ECO:0000256" key="1">
    <source>
        <dbReference type="SAM" id="MobiDB-lite"/>
    </source>
</evidence>
<gene>
    <name evidence="2" type="ORF">XENOCAPTIV_020982</name>
</gene>
<dbReference type="EMBL" id="JAHRIN010080180">
    <property type="protein sequence ID" value="MEQ2219626.1"/>
    <property type="molecule type" value="Genomic_DNA"/>
</dbReference>
<reference evidence="2 3" key="1">
    <citation type="submission" date="2021-06" db="EMBL/GenBank/DDBJ databases">
        <authorList>
            <person name="Palmer J.M."/>
        </authorList>
    </citation>
    <scope>NUCLEOTIDE SEQUENCE [LARGE SCALE GENOMIC DNA]</scope>
    <source>
        <strain evidence="2 3">XC_2019</strain>
        <tissue evidence="2">Muscle</tissue>
    </source>
</reference>